<comment type="caution">
    <text evidence="3">The sequence shown here is derived from an EMBL/GenBank/DDBJ whole genome shotgun (WGS) entry which is preliminary data.</text>
</comment>
<dbReference type="Gene3D" id="3.40.50.300">
    <property type="entry name" value="P-loop containing nucleotide triphosphate hydrolases"/>
    <property type="match status" value="1"/>
</dbReference>
<feature type="domain" description="Nephrocystin 3-like N-terminal" evidence="2">
    <location>
        <begin position="198"/>
        <end position="361"/>
    </location>
</feature>
<evidence type="ECO:0000256" key="1">
    <source>
        <dbReference type="ARBA" id="ARBA00022737"/>
    </source>
</evidence>
<dbReference type="EMBL" id="JBFTWV010000240">
    <property type="protein sequence ID" value="KAL2783393.1"/>
    <property type="molecule type" value="Genomic_DNA"/>
</dbReference>
<keyword evidence="4" id="KW-1185">Reference proteome</keyword>
<sequence>MAEALGIASGAAGIVSLGLDITQGLLKYYAAWRDQDKDIMAMYESLTILSNLLSLLQRKLQTPATIDTEAKENVEKSIESVLGNMKSLKAELGRIRTTGPSTRDELRGKMRCHVLRMKYPFKAETLRNIRDNIAEARSDLSLAIQLLQIDKFSETAEKVDLIIRWQQDKETRKVMEWLSPTNFWLKQADVMKQRQPRTAEWLLTNPDFLDWETGKTDILWCQGSPGVGKTVLSSVIVDFLEGDLPASDISFAFVYCNYTLSQIQRVEYFLRAIARQIVGLRHSIPGSVLELYRKHRGKETAATEDECKKLLHSLYQDSCETYLVIDALDECINSQGGLFWTQLLRQLTSSITNLRLLCTSRHIEDPGKIFDRLLVSKSAPAKMISKLTS</sequence>
<protein>
    <recommendedName>
        <fullName evidence="2">Nephrocystin 3-like N-terminal domain-containing protein</fullName>
    </recommendedName>
</protein>
<accession>A0ABR4FJG2</accession>
<gene>
    <name evidence="3" type="ORF">BJX66DRAFT_344973</name>
</gene>
<dbReference type="SUPFAM" id="SSF52540">
    <property type="entry name" value="P-loop containing nucleoside triphosphate hydrolases"/>
    <property type="match status" value="1"/>
</dbReference>
<proteinExistence type="predicted"/>
<evidence type="ECO:0000259" key="2">
    <source>
        <dbReference type="Pfam" id="PF24883"/>
    </source>
</evidence>
<dbReference type="Pfam" id="PF24883">
    <property type="entry name" value="NPHP3_N"/>
    <property type="match status" value="1"/>
</dbReference>
<organism evidence="3 4">
    <name type="scientific">Aspergillus keveii</name>
    <dbReference type="NCBI Taxonomy" id="714993"/>
    <lineage>
        <taxon>Eukaryota</taxon>
        <taxon>Fungi</taxon>
        <taxon>Dikarya</taxon>
        <taxon>Ascomycota</taxon>
        <taxon>Pezizomycotina</taxon>
        <taxon>Eurotiomycetes</taxon>
        <taxon>Eurotiomycetidae</taxon>
        <taxon>Eurotiales</taxon>
        <taxon>Aspergillaceae</taxon>
        <taxon>Aspergillus</taxon>
        <taxon>Aspergillus subgen. Nidulantes</taxon>
    </lineage>
</organism>
<dbReference type="PANTHER" id="PTHR10039:SF15">
    <property type="entry name" value="NACHT DOMAIN-CONTAINING PROTEIN"/>
    <property type="match status" value="1"/>
</dbReference>
<dbReference type="InterPro" id="IPR056884">
    <property type="entry name" value="NPHP3-like_N"/>
</dbReference>
<name>A0ABR4FJG2_9EURO</name>
<evidence type="ECO:0000313" key="3">
    <source>
        <dbReference type="EMBL" id="KAL2783393.1"/>
    </source>
</evidence>
<reference evidence="3 4" key="1">
    <citation type="submission" date="2024-07" db="EMBL/GenBank/DDBJ databases">
        <title>Section-level genome sequencing and comparative genomics of Aspergillus sections Usti and Cavernicolus.</title>
        <authorList>
            <consortium name="Lawrence Berkeley National Laboratory"/>
            <person name="Nybo J.L."/>
            <person name="Vesth T.C."/>
            <person name="Theobald S."/>
            <person name="Frisvad J.C."/>
            <person name="Larsen T.O."/>
            <person name="Kjaerboelling I."/>
            <person name="Rothschild-Mancinelli K."/>
            <person name="Lyhne E.K."/>
            <person name="Kogle M.E."/>
            <person name="Barry K."/>
            <person name="Clum A."/>
            <person name="Na H."/>
            <person name="Ledsgaard L."/>
            <person name="Lin J."/>
            <person name="Lipzen A."/>
            <person name="Kuo A."/>
            <person name="Riley R."/>
            <person name="Mondo S."/>
            <person name="Labutti K."/>
            <person name="Haridas S."/>
            <person name="Pangalinan J."/>
            <person name="Salamov A.A."/>
            <person name="Simmons B.A."/>
            <person name="Magnuson J.K."/>
            <person name="Chen J."/>
            <person name="Drula E."/>
            <person name="Henrissat B."/>
            <person name="Wiebenga A."/>
            <person name="Lubbers R.J."/>
            <person name="Gomes A.C."/>
            <person name="Makela M.R."/>
            <person name="Stajich J."/>
            <person name="Grigoriev I.V."/>
            <person name="Mortensen U.H."/>
            <person name="De Vries R.P."/>
            <person name="Baker S.E."/>
            <person name="Andersen M.R."/>
        </authorList>
    </citation>
    <scope>NUCLEOTIDE SEQUENCE [LARGE SCALE GENOMIC DNA]</scope>
    <source>
        <strain evidence="3 4">CBS 209.92</strain>
    </source>
</reference>
<keyword evidence="1" id="KW-0677">Repeat</keyword>
<dbReference type="Proteomes" id="UP001610563">
    <property type="component" value="Unassembled WGS sequence"/>
</dbReference>
<evidence type="ECO:0000313" key="4">
    <source>
        <dbReference type="Proteomes" id="UP001610563"/>
    </source>
</evidence>
<dbReference type="PANTHER" id="PTHR10039">
    <property type="entry name" value="AMELOGENIN"/>
    <property type="match status" value="1"/>
</dbReference>
<dbReference type="InterPro" id="IPR027417">
    <property type="entry name" value="P-loop_NTPase"/>
</dbReference>